<evidence type="ECO:0008006" key="3">
    <source>
        <dbReference type="Google" id="ProtNLM"/>
    </source>
</evidence>
<evidence type="ECO:0000313" key="1">
    <source>
        <dbReference type="EMBL" id="ANU28208.1"/>
    </source>
</evidence>
<gene>
    <name evidence="1" type="ORF">I858_014550</name>
</gene>
<dbReference type="STRING" id="1302659.I858_014550"/>
<dbReference type="RefSeq" id="WP_065524576.1">
    <property type="nucleotide sequence ID" value="NZ_CP016540.2"/>
</dbReference>
<evidence type="ECO:0000313" key="2">
    <source>
        <dbReference type="Proteomes" id="UP000053354"/>
    </source>
</evidence>
<proteinExistence type="predicted"/>
<dbReference type="EMBL" id="CP016540">
    <property type="protein sequence ID" value="ANU28208.1"/>
    <property type="molecule type" value="Genomic_DNA"/>
</dbReference>
<dbReference type="Proteomes" id="UP000053354">
    <property type="component" value="Chromosome"/>
</dbReference>
<sequence>MKKIAIIKEIDEMMTTYCEGCFVKSQLRKDEGKTAAHRFCISNCTVGTQLQFLGHELNKVGTSSKQ</sequence>
<dbReference type="KEGG" id="pll:I858_014550"/>
<dbReference type="Pfam" id="PF10782">
    <property type="entry name" value="zf-C2HCIx2C"/>
    <property type="match status" value="1"/>
</dbReference>
<dbReference type="InterPro" id="IPR019718">
    <property type="entry name" value="DUF2602"/>
</dbReference>
<dbReference type="OrthoDB" id="2454446at2"/>
<accession>A0A1B1S4U9</accession>
<organism evidence="1 2">
    <name type="scientific">Planococcus versutus</name>
    <dbReference type="NCBI Taxonomy" id="1302659"/>
    <lineage>
        <taxon>Bacteria</taxon>
        <taxon>Bacillati</taxon>
        <taxon>Bacillota</taxon>
        <taxon>Bacilli</taxon>
        <taxon>Bacillales</taxon>
        <taxon>Caryophanaceae</taxon>
        <taxon>Planococcus</taxon>
    </lineage>
</organism>
<dbReference type="AlphaFoldDB" id="A0A1B1S4U9"/>
<protein>
    <recommendedName>
        <fullName evidence="3">Zinc-finger domain-containing protein</fullName>
    </recommendedName>
</protein>
<name>A0A1B1S4U9_9BACL</name>
<reference evidence="1" key="1">
    <citation type="submission" date="2016-10" db="EMBL/GenBank/DDBJ databases">
        <authorList>
            <person name="See-Too W.S."/>
        </authorList>
    </citation>
    <scope>NUCLEOTIDE SEQUENCE</scope>
    <source>
        <strain evidence="1">L10.15</strain>
    </source>
</reference>
<keyword evidence="2" id="KW-1185">Reference proteome</keyword>